<dbReference type="Proteomes" id="UP000012283">
    <property type="component" value="Unassembled WGS sequence"/>
</dbReference>
<protein>
    <submittedName>
        <fullName evidence="3">Peptidoglycan L-alanyl-D-glutamate endopeptidase CwlK</fullName>
    </submittedName>
</protein>
<dbReference type="InterPro" id="IPR039561">
    <property type="entry name" value="Peptidase_M15C"/>
</dbReference>
<sequence>MKRHPILFIIIIVIASVLFYQWMLHQKYAERPMPTELHPKVGQATEKLIKQSEDIGISIIITDGLRSVEEQNAIYEQGRSQEGKIVTYAKGGESYHNYGLAVDFALEPSDGQVIWDTEYDGNSNGQSDWMEVVDIAKSLGFSWGGDFSRFKDYPHLQMDFGLSIRELQKGKRPKDVMD</sequence>
<keyword evidence="1" id="KW-1133">Transmembrane helix</keyword>
<dbReference type="PANTHER" id="PTHR34385:SF1">
    <property type="entry name" value="PEPTIDOGLYCAN L-ALANYL-D-GLUTAMATE ENDOPEPTIDASE CWLK"/>
    <property type="match status" value="1"/>
</dbReference>
<dbReference type="GO" id="GO:0008233">
    <property type="term" value="F:peptidase activity"/>
    <property type="evidence" value="ECO:0007669"/>
    <property type="project" value="InterPro"/>
</dbReference>
<dbReference type="STRING" id="1308866.J416_10576"/>
<dbReference type="eggNOG" id="COG1876">
    <property type="taxonomic scope" value="Bacteria"/>
</dbReference>
<comment type="caution">
    <text evidence="3">The sequence shown here is derived from an EMBL/GenBank/DDBJ whole genome shotgun (WGS) entry which is preliminary data.</text>
</comment>
<name>N4WTH6_9BACI</name>
<proteinExistence type="predicted"/>
<evidence type="ECO:0000313" key="4">
    <source>
        <dbReference type="Proteomes" id="UP000012283"/>
    </source>
</evidence>
<dbReference type="EMBL" id="APML01000042">
    <property type="protein sequence ID" value="ENH96451.1"/>
    <property type="molecule type" value="Genomic_DNA"/>
</dbReference>
<evidence type="ECO:0000313" key="3">
    <source>
        <dbReference type="EMBL" id="ENH96451.1"/>
    </source>
</evidence>
<dbReference type="InterPro" id="IPR009045">
    <property type="entry name" value="Zn_M74/Hedgehog-like"/>
</dbReference>
<accession>N4WTH6</accession>
<dbReference type="InterPro" id="IPR052179">
    <property type="entry name" value="DD-CPase-like"/>
</dbReference>
<dbReference type="OrthoDB" id="9799970at2"/>
<evidence type="ECO:0000256" key="1">
    <source>
        <dbReference type="SAM" id="Phobius"/>
    </source>
</evidence>
<dbReference type="PATRIC" id="fig|1308866.3.peg.2145"/>
<dbReference type="Pfam" id="PF13539">
    <property type="entry name" value="Peptidase_M15_4"/>
    <property type="match status" value="1"/>
</dbReference>
<keyword evidence="1" id="KW-0812">Transmembrane</keyword>
<organism evidence="3 4">
    <name type="scientific">Gracilibacillus halophilus YIM-C55.5</name>
    <dbReference type="NCBI Taxonomy" id="1308866"/>
    <lineage>
        <taxon>Bacteria</taxon>
        <taxon>Bacillati</taxon>
        <taxon>Bacillota</taxon>
        <taxon>Bacilli</taxon>
        <taxon>Bacillales</taxon>
        <taxon>Bacillaceae</taxon>
        <taxon>Gracilibacillus</taxon>
    </lineage>
</organism>
<keyword evidence="4" id="KW-1185">Reference proteome</keyword>
<feature type="domain" description="Peptidase M15C" evidence="2">
    <location>
        <begin position="90"/>
        <end position="158"/>
    </location>
</feature>
<dbReference type="Gene3D" id="3.30.1380.10">
    <property type="match status" value="1"/>
</dbReference>
<dbReference type="MEROPS" id="M15.A05"/>
<gene>
    <name evidence="3" type="ORF">J416_10576</name>
</gene>
<evidence type="ECO:0000259" key="2">
    <source>
        <dbReference type="Pfam" id="PF13539"/>
    </source>
</evidence>
<reference evidence="3 4" key="1">
    <citation type="submission" date="2013-03" db="EMBL/GenBank/DDBJ databases">
        <title>Draft genome sequence of Gracibacillus halophilus YIM-C55.5, a moderately halophilic and thermophilic organism from the Xiaochaidamu salt lake.</title>
        <authorList>
            <person name="Sugumar T."/>
            <person name="Polireddy D.R."/>
            <person name="Antony A."/>
            <person name="Madhava Y.R."/>
            <person name="Sivakumar N."/>
        </authorList>
    </citation>
    <scope>NUCLEOTIDE SEQUENCE [LARGE SCALE GENOMIC DNA]</scope>
    <source>
        <strain evidence="3 4">YIM-C55.5</strain>
    </source>
</reference>
<dbReference type="SUPFAM" id="SSF55166">
    <property type="entry name" value="Hedgehog/DD-peptidase"/>
    <property type="match status" value="1"/>
</dbReference>
<dbReference type="AlphaFoldDB" id="N4WTH6"/>
<dbReference type="RefSeq" id="WP_003470073.1">
    <property type="nucleotide sequence ID" value="NZ_APML01000042.1"/>
</dbReference>
<feature type="transmembrane region" description="Helical" evidence="1">
    <location>
        <begin position="6"/>
        <end position="24"/>
    </location>
</feature>
<dbReference type="PANTHER" id="PTHR34385">
    <property type="entry name" value="D-ALANYL-D-ALANINE CARBOXYPEPTIDASE"/>
    <property type="match status" value="1"/>
</dbReference>
<dbReference type="CDD" id="cd14845">
    <property type="entry name" value="L-Ala-D-Glu_peptidase_like"/>
    <property type="match status" value="1"/>
</dbReference>
<keyword evidence="1" id="KW-0472">Membrane</keyword>